<feature type="transmembrane region" description="Helical" evidence="6">
    <location>
        <begin position="46"/>
        <end position="68"/>
    </location>
</feature>
<keyword evidence="5 6" id="KW-0472">Membrane</keyword>
<keyword evidence="8" id="KW-1185">Reference proteome</keyword>
<dbReference type="Proteomes" id="UP001304769">
    <property type="component" value="Unassembled WGS sequence"/>
</dbReference>
<keyword evidence="2" id="KW-1003">Cell membrane</keyword>
<sequence>MNPLTGLVLAGSGAVACLAWAHWAVWLAVLAASVGAAAAGRVLGKAVAAALVVVVPFALWALAIHGLFFPEGHTVLASFGPARVTAEGLEYAGGIVLRTAALVVVMLAFSTWVEIPVLRAALVRRGVPAQLGYVLATALGLASTVAERLERIREAQEARGLVVRKSLGGRFVAARLQVVPLVLQLVDEAGERAAALEARGQTLPGRRTSYVDEPDSRGQRVLRWVLAMGSLAVVLAVVVSAVARVLGGGR</sequence>
<dbReference type="PANTHER" id="PTHR34857:SF2">
    <property type="entry name" value="SLL0384 PROTEIN"/>
    <property type="match status" value="1"/>
</dbReference>
<dbReference type="EMBL" id="JAYGGQ010000003">
    <property type="protein sequence ID" value="MEA5454291.1"/>
    <property type="molecule type" value="Genomic_DNA"/>
</dbReference>
<reference evidence="7 8" key="1">
    <citation type="submission" date="2023-12" db="EMBL/GenBank/DDBJ databases">
        <title>Sinomonas terricola sp. nov, isolated from litchi orchard soil in Guangdong, PR China.</title>
        <authorList>
            <person name="Jiaxin W."/>
            <person name="Yang Z."/>
            <person name="Honghui Z."/>
        </authorList>
    </citation>
    <scope>NUCLEOTIDE SEQUENCE [LARGE SCALE GENOMIC DNA]</scope>
    <source>
        <strain evidence="7 8">JGH33</strain>
    </source>
</reference>
<organism evidence="7 8">
    <name type="scientific">Sinomonas terricola</name>
    <dbReference type="NCBI Taxonomy" id="3110330"/>
    <lineage>
        <taxon>Bacteria</taxon>
        <taxon>Bacillati</taxon>
        <taxon>Actinomycetota</taxon>
        <taxon>Actinomycetes</taxon>
        <taxon>Micrococcales</taxon>
        <taxon>Micrococcaceae</taxon>
        <taxon>Sinomonas</taxon>
    </lineage>
</organism>
<keyword evidence="3 6" id="KW-0812">Transmembrane</keyword>
<name>A0ABU5T3Q3_9MICC</name>
<accession>A0ABU5T3Q3</accession>
<evidence type="ECO:0000256" key="3">
    <source>
        <dbReference type="ARBA" id="ARBA00022692"/>
    </source>
</evidence>
<dbReference type="CDD" id="cd16914">
    <property type="entry name" value="EcfT"/>
    <property type="match status" value="1"/>
</dbReference>
<evidence type="ECO:0000256" key="6">
    <source>
        <dbReference type="SAM" id="Phobius"/>
    </source>
</evidence>
<feature type="transmembrane region" description="Helical" evidence="6">
    <location>
        <begin position="224"/>
        <end position="246"/>
    </location>
</feature>
<comment type="subcellular location">
    <subcellularLocation>
        <location evidence="1">Membrane</location>
        <topology evidence="1">Multi-pass membrane protein</topology>
    </subcellularLocation>
</comment>
<dbReference type="InterPro" id="IPR051611">
    <property type="entry name" value="ECF_transporter_component"/>
</dbReference>
<dbReference type="InterPro" id="IPR003339">
    <property type="entry name" value="ABC/ECF_trnsptr_transmembrane"/>
</dbReference>
<comment type="caution">
    <text evidence="7">The sequence shown here is derived from an EMBL/GenBank/DDBJ whole genome shotgun (WGS) entry which is preliminary data.</text>
</comment>
<protein>
    <submittedName>
        <fullName evidence="7">Energy-coupling factor transporter transmembrane component T</fullName>
    </submittedName>
</protein>
<feature type="transmembrane region" description="Helical" evidence="6">
    <location>
        <begin position="89"/>
        <end position="109"/>
    </location>
</feature>
<evidence type="ECO:0000313" key="8">
    <source>
        <dbReference type="Proteomes" id="UP001304769"/>
    </source>
</evidence>
<gene>
    <name evidence="7" type="ORF">SPF06_06085</name>
</gene>
<evidence type="ECO:0000256" key="5">
    <source>
        <dbReference type="ARBA" id="ARBA00023136"/>
    </source>
</evidence>
<keyword evidence="4 6" id="KW-1133">Transmembrane helix</keyword>
<evidence type="ECO:0000256" key="1">
    <source>
        <dbReference type="ARBA" id="ARBA00004141"/>
    </source>
</evidence>
<evidence type="ECO:0000256" key="4">
    <source>
        <dbReference type="ARBA" id="ARBA00022989"/>
    </source>
</evidence>
<proteinExistence type="predicted"/>
<dbReference type="Pfam" id="PF02361">
    <property type="entry name" value="CbiQ"/>
    <property type="match status" value="1"/>
</dbReference>
<evidence type="ECO:0000256" key="2">
    <source>
        <dbReference type="ARBA" id="ARBA00022475"/>
    </source>
</evidence>
<dbReference type="RefSeq" id="WP_323278286.1">
    <property type="nucleotide sequence ID" value="NZ_JAYGGQ010000003.1"/>
</dbReference>
<evidence type="ECO:0000313" key="7">
    <source>
        <dbReference type="EMBL" id="MEA5454291.1"/>
    </source>
</evidence>
<dbReference type="PANTHER" id="PTHR34857">
    <property type="entry name" value="SLL0384 PROTEIN"/>
    <property type="match status" value="1"/>
</dbReference>